<dbReference type="EMBL" id="JAHXZJ010001119">
    <property type="protein sequence ID" value="KAH0555230.1"/>
    <property type="molecule type" value="Genomic_DNA"/>
</dbReference>
<protein>
    <submittedName>
        <fullName evidence="2">Uncharacterized protein</fullName>
    </submittedName>
</protein>
<accession>A0AAV7IRD1</accession>
<feature type="region of interest" description="Disordered" evidence="1">
    <location>
        <begin position="1"/>
        <end position="107"/>
    </location>
</feature>
<proteinExistence type="predicted"/>
<dbReference type="AlphaFoldDB" id="A0AAV7IRD1"/>
<reference evidence="2 3" key="1">
    <citation type="journal article" date="2021" name="J. Hered.">
        <title>A chromosome-level genome assembly of the parasitoid wasp, Cotesia glomerata (Hymenoptera: Braconidae).</title>
        <authorList>
            <person name="Pinto B.J."/>
            <person name="Weis J.J."/>
            <person name="Gamble T."/>
            <person name="Ode P.J."/>
            <person name="Paul R."/>
            <person name="Zaspel J.M."/>
        </authorList>
    </citation>
    <scope>NUCLEOTIDE SEQUENCE [LARGE SCALE GENOMIC DNA]</scope>
    <source>
        <strain evidence="2">CgM1</strain>
    </source>
</reference>
<feature type="compositionally biased region" description="Low complexity" evidence="1">
    <location>
        <begin position="50"/>
        <end position="67"/>
    </location>
</feature>
<evidence type="ECO:0000313" key="3">
    <source>
        <dbReference type="Proteomes" id="UP000826195"/>
    </source>
</evidence>
<dbReference type="Proteomes" id="UP000826195">
    <property type="component" value="Unassembled WGS sequence"/>
</dbReference>
<sequence>MTPEALRTSLIAKTPETSTEPPTVRALTATLSKPAIQTPRMAPKSPKSRPPSLDLSNSSSSSSRKSSPTVHFPSIAQALPDVLPEQREPVKFPKLEPHTLTNRARLA</sequence>
<keyword evidence="3" id="KW-1185">Reference proteome</keyword>
<name>A0AAV7IRD1_COTGL</name>
<organism evidence="2 3">
    <name type="scientific">Cotesia glomerata</name>
    <name type="common">Lepidopteran parasitic wasp</name>
    <name type="synonym">Apanteles glomeratus</name>
    <dbReference type="NCBI Taxonomy" id="32391"/>
    <lineage>
        <taxon>Eukaryota</taxon>
        <taxon>Metazoa</taxon>
        <taxon>Ecdysozoa</taxon>
        <taxon>Arthropoda</taxon>
        <taxon>Hexapoda</taxon>
        <taxon>Insecta</taxon>
        <taxon>Pterygota</taxon>
        <taxon>Neoptera</taxon>
        <taxon>Endopterygota</taxon>
        <taxon>Hymenoptera</taxon>
        <taxon>Apocrita</taxon>
        <taxon>Ichneumonoidea</taxon>
        <taxon>Braconidae</taxon>
        <taxon>Microgastrinae</taxon>
        <taxon>Cotesia</taxon>
    </lineage>
</organism>
<gene>
    <name evidence="2" type="ORF">KQX54_016234</name>
</gene>
<evidence type="ECO:0000313" key="2">
    <source>
        <dbReference type="EMBL" id="KAH0555230.1"/>
    </source>
</evidence>
<comment type="caution">
    <text evidence="2">The sequence shown here is derived from an EMBL/GenBank/DDBJ whole genome shotgun (WGS) entry which is preliminary data.</text>
</comment>
<evidence type="ECO:0000256" key="1">
    <source>
        <dbReference type="SAM" id="MobiDB-lite"/>
    </source>
</evidence>
<feature type="compositionally biased region" description="Basic and acidic residues" evidence="1">
    <location>
        <begin position="84"/>
        <end position="97"/>
    </location>
</feature>